<dbReference type="Proteomes" id="UP000826195">
    <property type="component" value="Unassembled WGS sequence"/>
</dbReference>
<reference evidence="1 2" key="1">
    <citation type="journal article" date="2021" name="J. Hered.">
        <title>A chromosome-level genome assembly of the parasitoid wasp, Cotesia glomerata (Hymenoptera: Braconidae).</title>
        <authorList>
            <person name="Pinto B.J."/>
            <person name="Weis J.J."/>
            <person name="Gamble T."/>
            <person name="Ode P.J."/>
            <person name="Paul R."/>
            <person name="Zaspel J.M."/>
        </authorList>
    </citation>
    <scope>NUCLEOTIDE SEQUENCE [LARGE SCALE GENOMIC DNA]</scope>
    <source>
        <strain evidence="1">CgM1</strain>
    </source>
</reference>
<keyword evidence="2" id="KW-1185">Reference proteome</keyword>
<gene>
    <name evidence="1" type="ORF">KQX54_008084</name>
</gene>
<name>A0AAV7J520_COTGL</name>
<protein>
    <submittedName>
        <fullName evidence="1">Uncharacterized protein</fullName>
    </submittedName>
</protein>
<accession>A0AAV7J520</accession>
<dbReference type="AlphaFoldDB" id="A0AAV7J520"/>
<evidence type="ECO:0000313" key="2">
    <source>
        <dbReference type="Proteomes" id="UP000826195"/>
    </source>
</evidence>
<evidence type="ECO:0000313" key="1">
    <source>
        <dbReference type="EMBL" id="KAH0567284.1"/>
    </source>
</evidence>
<proteinExistence type="predicted"/>
<organism evidence="1 2">
    <name type="scientific">Cotesia glomerata</name>
    <name type="common">Lepidopteran parasitic wasp</name>
    <name type="synonym">Apanteles glomeratus</name>
    <dbReference type="NCBI Taxonomy" id="32391"/>
    <lineage>
        <taxon>Eukaryota</taxon>
        <taxon>Metazoa</taxon>
        <taxon>Ecdysozoa</taxon>
        <taxon>Arthropoda</taxon>
        <taxon>Hexapoda</taxon>
        <taxon>Insecta</taxon>
        <taxon>Pterygota</taxon>
        <taxon>Neoptera</taxon>
        <taxon>Endopterygota</taxon>
        <taxon>Hymenoptera</taxon>
        <taxon>Apocrita</taxon>
        <taxon>Ichneumonoidea</taxon>
        <taxon>Braconidae</taxon>
        <taxon>Microgastrinae</taxon>
        <taxon>Cotesia</taxon>
    </lineage>
</organism>
<comment type="caution">
    <text evidence="1">The sequence shown here is derived from an EMBL/GenBank/DDBJ whole genome shotgun (WGS) entry which is preliminary data.</text>
</comment>
<dbReference type="EMBL" id="JAHXZJ010000001">
    <property type="protein sequence ID" value="KAH0567284.1"/>
    <property type="molecule type" value="Genomic_DNA"/>
</dbReference>
<sequence>MVYIAEETLRIIVKVSNKQEPGTRMRFINNQSETVTREPIGQTTNYYPTRFEAGGSVVYILLSRLRVSKTHVGHGPFVFENNRIHVRKPTNEPCSRDMFHRTRRDEERGIPLLFLLLMVNPAQLIPHKLFNLTMVKGFWADELID</sequence>